<dbReference type="PROSITE" id="PS52029">
    <property type="entry name" value="LD_TPASE"/>
    <property type="match status" value="1"/>
</dbReference>
<dbReference type="Gene3D" id="1.10.101.10">
    <property type="entry name" value="PGBD-like superfamily/PGBD"/>
    <property type="match status" value="1"/>
</dbReference>
<dbReference type="EMBL" id="NWBU01000007">
    <property type="protein sequence ID" value="PTQ11656.1"/>
    <property type="molecule type" value="Genomic_DNA"/>
</dbReference>
<protein>
    <recommendedName>
        <fullName evidence="9">L,D-TPase catalytic domain-containing protein</fullName>
    </recommendedName>
</protein>
<keyword evidence="8" id="KW-0732">Signal</keyword>
<dbReference type="AlphaFoldDB" id="A0A2T5FYR8"/>
<name>A0A2T5FYR8_9SPHN</name>
<comment type="similarity">
    <text evidence="2">Belongs to the YkuD family.</text>
</comment>
<evidence type="ECO:0000256" key="2">
    <source>
        <dbReference type="ARBA" id="ARBA00005992"/>
    </source>
</evidence>
<dbReference type="Gene3D" id="2.40.440.10">
    <property type="entry name" value="L,D-transpeptidase catalytic domain-like"/>
    <property type="match status" value="1"/>
</dbReference>
<keyword evidence="4 7" id="KW-0133">Cell shape</keyword>
<reference evidence="10 11" key="1">
    <citation type="submission" date="2017-09" db="EMBL/GenBank/DDBJ databases">
        <title>Sphingomonas panjinensis sp.nov., isolated from oil-contaminated soil.</title>
        <authorList>
            <person name="Wang L."/>
            <person name="Chen L."/>
        </authorList>
    </citation>
    <scope>NUCLEOTIDE SEQUENCE [LARGE SCALE GENOMIC DNA]</scope>
    <source>
        <strain evidence="10 11">FW-11</strain>
    </source>
</reference>
<keyword evidence="5 7" id="KW-0573">Peptidoglycan synthesis</keyword>
<dbReference type="InterPro" id="IPR002477">
    <property type="entry name" value="Peptidoglycan-bd-like"/>
</dbReference>
<dbReference type="PANTHER" id="PTHR30582:SF30">
    <property type="entry name" value="BLR4375 PROTEIN"/>
    <property type="match status" value="1"/>
</dbReference>
<keyword evidence="6 7" id="KW-0961">Cell wall biogenesis/degradation</keyword>
<dbReference type="GO" id="GO:0008360">
    <property type="term" value="P:regulation of cell shape"/>
    <property type="evidence" value="ECO:0007669"/>
    <property type="project" value="UniProtKB-UniRule"/>
</dbReference>
<dbReference type="RefSeq" id="WP_107967648.1">
    <property type="nucleotide sequence ID" value="NZ_NWBU01000007.1"/>
</dbReference>
<evidence type="ECO:0000256" key="8">
    <source>
        <dbReference type="SAM" id="SignalP"/>
    </source>
</evidence>
<keyword evidence="11" id="KW-1185">Reference proteome</keyword>
<evidence type="ECO:0000256" key="3">
    <source>
        <dbReference type="ARBA" id="ARBA00022679"/>
    </source>
</evidence>
<feature type="signal peptide" evidence="8">
    <location>
        <begin position="1"/>
        <end position="21"/>
    </location>
</feature>
<comment type="caution">
    <text evidence="10">The sequence shown here is derived from an EMBL/GenBank/DDBJ whole genome shotgun (WGS) entry which is preliminary data.</text>
</comment>
<evidence type="ECO:0000256" key="1">
    <source>
        <dbReference type="ARBA" id="ARBA00004752"/>
    </source>
</evidence>
<dbReference type="OrthoDB" id="9787225at2"/>
<dbReference type="GO" id="GO:0005576">
    <property type="term" value="C:extracellular region"/>
    <property type="evidence" value="ECO:0007669"/>
    <property type="project" value="TreeGrafter"/>
</dbReference>
<feature type="domain" description="L,D-TPase catalytic" evidence="9">
    <location>
        <begin position="203"/>
        <end position="336"/>
    </location>
</feature>
<dbReference type="PANTHER" id="PTHR30582">
    <property type="entry name" value="L,D-TRANSPEPTIDASE"/>
    <property type="match status" value="1"/>
</dbReference>
<feature type="active site" description="Proton donor/acceptor" evidence="7">
    <location>
        <position position="296"/>
    </location>
</feature>
<evidence type="ECO:0000313" key="11">
    <source>
        <dbReference type="Proteomes" id="UP000244162"/>
    </source>
</evidence>
<dbReference type="GO" id="GO:0071555">
    <property type="term" value="P:cell wall organization"/>
    <property type="evidence" value="ECO:0007669"/>
    <property type="project" value="UniProtKB-UniRule"/>
</dbReference>
<dbReference type="Pfam" id="PF01471">
    <property type="entry name" value="PG_binding_1"/>
    <property type="match status" value="1"/>
</dbReference>
<dbReference type="InterPro" id="IPR036365">
    <property type="entry name" value="PGBD-like_sf"/>
</dbReference>
<dbReference type="SUPFAM" id="SSF47090">
    <property type="entry name" value="PGBD-like"/>
    <property type="match status" value="1"/>
</dbReference>
<feature type="active site" description="Nucleophile" evidence="7">
    <location>
        <position position="312"/>
    </location>
</feature>
<evidence type="ECO:0000256" key="6">
    <source>
        <dbReference type="ARBA" id="ARBA00023316"/>
    </source>
</evidence>
<dbReference type="GO" id="GO:0016740">
    <property type="term" value="F:transferase activity"/>
    <property type="evidence" value="ECO:0007669"/>
    <property type="project" value="UniProtKB-KW"/>
</dbReference>
<dbReference type="GO" id="GO:0071972">
    <property type="term" value="F:peptidoglycan L,D-transpeptidase activity"/>
    <property type="evidence" value="ECO:0007669"/>
    <property type="project" value="TreeGrafter"/>
</dbReference>
<dbReference type="GO" id="GO:0018104">
    <property type="term" value="P:peptidoglycan-protein cross-linking"/>
    <property type="evidence" value="ECO:0007669"/>
    <property type="project" value="TreeGrafter"/>
</dbReference>
<accession>A0A2T5FYR8</accession>
<comment type="pathway">
    <text evidence="1 7">Cell wall biogenesis; peptidoglycan biosynthesis.</text>
</comment>
<dbReference type="UniPathway" id="UPA00219"/>
<evidence type="ECO:0000256" key="7">
    <source>
        <dbReference type="PROSITE-ProRule" id="PRU01373"/>
    </source>
</evidence>
<evidence type="ECO:0000256" key="5">
    <source>
        <dbReference type="ARBA" id="ARBA00022984"/>
    </source>
</evidence>
<feature type="chain" id="PRO_5015749649" description="L,D-TPase catalytic domain-containing protein" evidence="8">
    <location>
        <begin position="22"/>
        <end position="337"/>
    </location>
</feature>
<organism evidence="10 11">
    <name type="scientific">Sphingomonas oleivorans</name>
    <dbReference type="NCBI Taxonomy" id="1735121"/>
    <lineage>
        <taxon>Bacteria</taxon>
        <taxon>Pseudomonadati</taxon>
        <taxon>Pseudomonadota</taxon>
        <taxon>Alphaproteobacteria</taxon>
        <taxon>Sphingomonadales</taxon>
        <taxon>Sphingomonadaceae</taxon>
        <taxon>Sphingomonas</taxon>
    </lineage>
</organism>
<keyword evidence="3" id="KW-0808">Transferase</keyword>
<dbReference type="InterPro" id="IPR038063">
    <property type="entry name" value="Transpep_catalytic_dom"/>
</dbReference>
<evidence type="ECO:0000259" key="9">
    <source>
        <dbReference type="PROSITE" id="PS52029"/>
    </source>
</evidence>
<gene>
    <name evidence="10" type="ORF">CLG96_09630</name>
</gene>
<dbReference type="CDD" id="cd16913">
    <property type="entry name" value="YkuD_like"/>
    <property type="match status" value="1"/>
</dbReference>
<dbReference type="SUPFAM" id="SSF141523">
    <property type="entry name" value="L,D-transpeptidase catalytic domain-like"/>
    <property type="match status" value="1"/>
</dbReference>
<proteinExistence type="inferred from homology"/>
<dbReference type="InterPro" id="IPR005490">
    <property type="entry name" value="LD_TPept_cat_dom"/>
</dbReference>
<sequence length="337" mass="36562">MRKMSVAGLCLALATVGLTGAETIAQAPIVPIGPDPDILSVQVLLDRLGFSSGVIDGRKGQPLRKALRGFQQARGIPITGMLDGATRELLKVHKDVPGVIEVMLTRDDLAGPFIGRLPSGYARQAKLPMLGYQNRMEALAEKFHTTPHVLLALNSPSTLLAPGLKIRVPNVVPDARAYPADLTPEWRRTLASLNVSSNQPRAARIIVDKSDKVLMVMDAAGQLVAQFPVTTGSRHDPLPLGRWKILGTAYNPPFHYNPDLFWDAGRRDSRQLLKPGPNGPVGVVWLDLSKPHYGIHGTPKPELIGRTESHGCIRLTNWDAARLALMVKPGTPALFRA</sequence>
<evidence type="ECO:0000256" key="4">
    <source>
        <dbReference type="ARBA" id="ARBA00022960"/>
    </source>
</evidence>
<dbReference type="InterPro" id="IPR050979">
    <property type="entry name" value="LD-transpeptidase"/>
</dbReference>
<dbReference type="Proteomes" id="UP000244162">
    <property type="component" value="Unassembled WGS sequence"/>
</dbReference>
<dbReference type="InterPro" id="IPR036366">
    <property type="entry name" value="PGBDSf"/>
</dbReference>
<evidence type="ECO:0000313" key="10">
    <source>
        <dbReference type="EMBL" id="PTQ11656.1"/>
    </source>
</evidence>
<dbReference type="Pfam" id="PF03734">
    <property type="entry name" value="YkuD"/>
    <property type="match status" value="1"/>
</dbReference>